<reference evidence="1 2" key="1">
    <citation type="submission" date="2021-06" db="EMBL/GenBank/DDBJ databases">
        <title>Caerostris extrusa draft genome.</title>
        <authorList>
            <person name="Kono N."/>
            <person name="Arakawa K."/>
        </authorList>
    </citation>
    <scope>NUCLEOTIDE SEQUENCE [LARGE SCALE GENOMIC DNA]</scope>
</reference>
<gene>
    <name evidence="1" type="ORF">CEXT_291661</name>
</gene>
<keyword evidence="2" id="KW-1185">Reference proteome</keyword>
<name>A0AAV4W5G6_CAEEX</name>
<proteinExistence type="predicted"/>
<evidence type="ECO:0000313" key="2">
    <source>
        <dbReference type="Proteomes" id="UP001054945"/>
    </source>
</evidence>
<dbReference type="EMBL" id="BPLR01015699">
    <property type="protein sequence ID" value="GIY77962.1"/>
    <property type="molecule type" value="Genomic_DNA"/>
</dbReference>
<protein>
    <submittedName>
        <fullName evidence="1">Uncharacterized protein</fullName>
    </submittedName>
</protein>
<accession>A0AAV4W5G6</accession>
<comment type="caution">
    <text evidence="1">The sequence shown here is derived from an EMBL/GenBank/DDBJ whole genome shotgun (WGS) entry which is preliminary data.</text>
</comment>
<sequence>MEVFLLKPWYSFQVTYKLRQHERFWTFENVIYLFTEKGESIVHRALVISFAFLQITGIYLSLPLAKSSVNFSLVLLKSAMLILSKQLEVYYKPHISANAYKDAWKCPWRILSHTEGLFEVSSLQFPRQHQYGSWIFYQRRRNFLEDFQEISDQICQTQMTCLSQSIHNY</sequence>
<evidence type="ECO:0000313" key="1">
    <source>
        <dbReference type="EMBL" id="GIY77962.1"/>
    </source>
</evidence>
<dbReference type="Proteomes" id="UP001054945">
    <property type="component" value="Unassembled WGS sequence"/>
</dbReference>
<organism evidence="1 2">
    <name type="scientific">Caerostris extrusa</name>
    <name type="common">Bark spider</name>
    <name type="synonym">Caerostris bankana</name>
    <dbReference type="NCBI Taxonomy" id="172846"/>
    <lineage>
        <taxon>Eukaryota</taxon>
        <taxon>Metazoa</taxon>
        <taxon>Ecdysozoa</taxon>
        <taxon>Arthropoda</taxon>
        <taxon>Chelicerata</taxon>
        <taxon>Arachnida</taxon>
        <taxon>Araneae</taxon>
        <taxon>Araneomorphae</taxon>
        <taxon>Entelegynae</taxon>
        <taxon>Araneoidea</taxon>
        <taxon>Araneidae</taxon>
        <taxon>Caerostris</taxon>
    </lineage>
</organism>
<dbReference type="AlphaFoldDB" id="A0AAV4W5G6"/>